<sequence length="232" mass="25637">MTNPATTLRALFEEWKDPEQQSPYHARGFNAGANGNAYVEHETAIRAIADISRALDVLEAEGHRVAHYKRSMKLFIDALLNVPHAWTQAGVQTQTLTPHMFDMLEALEGFLDSNTPMLTDHARANIDELLDEVMAALDEDDELPTLLREHLTRVVHTLRTCLEEFAATGRADLKTGLYDLWVSLYAASGATTGENQSKWKNFAEKMGYPTASSLLGSLPGVAVSVLQLTRGN</sequence>
<evidence type="ECO:0000313" key="2">
    <source>
        <dbReference type="Proteomes" id="UP001244563"/>
    </source>
</evidence>
<dbReference type="EMBL" id="JAUSSW010000010">
    <property type="protein sequence ID" value="MDQ0103689.1"/>
    <property type="molecule type" value="Genomic_DNA"/>
</dbReference>
<dbReference type="RefSeq" id="WP_306878942.1">
    <property type="nucleotide sequence ID" value="NZ_JAUSSW010000010.1"/>
</dbReference>
<comment type="caution">
    <text evidence="1">The sequence shown here is derived from an EMBL/GenBank/DDBJ whole genome shotgun (WGS) entry which is preliminary data.</text>
</comment>
<keyword evidence="2" id="KW-1185">Reference proteome</keyword>
<dbReference type="Proteomes" id="UP001244563">
    <property type="component" value="Unassembled WGS sequence"/>
</dbReference>
<evidence type="ECO:0000313" key="1">
    <source>
        <dbReference type="EMBL" id="MDQ0103689.1"/>
    </source>
</evidence>
<name>A0ABT9TPU9_PAENI</name>
<reference evidence="1 2" key="1">
    <citation type="submission" date="2023-07" db="EMBL/GenBank/DDBJ databases">
        <title>Sorghum-associated microbial communities from plants grown in Nebraska, USA.</title>
        <authorList>
            <person name="Schachtman D."/>
        </authorList>
    </citation>
    <scope>NUCLEOTIDE SEQUENCE [LARGE SCALE GENOMIC DNA]</scope>
    <source>
        <strain evidence="1 2">CC523</strain>
    </source>
</reference>
<protein>
    <submittedName>
        <fullName evidence="1">Uncharacterized protein</fullName>
    </submittedName>
</protein>
<organism evidence="1 2">
    <name type="scientific">Paenarthrobacter nicotinovorans</name>
    <name type="common">Arthrobacter nicotinovorans</name>
    <dbReference type="NCBI Taxonomy" id="29320"/>
    <lineage>
        <taxon>Bacteria</taxon>
        <taxon>Bacillati</taxon>
        <taxon>Actinomycetota</taxon>
        <taxon>Actinomycetes</taxon>
        <taxon>Micrococcales</taxon>
        <taxon>Micrococcaceae</taxon>
        <taxon>Paenarthrobacter</taxon>
    </lineage>
</organism>
<gene>
    <name evidence="1" type="ORF">J2T10_003354</name>
</gene>
<accession>A0ABT9TPU9</accession>
<proteinExistence type="predicted"/>